<dbReference type="AlphaFoldDB" id="A0A9P7FYJ2"/>
<name>A0A9P7FYJ2_9AGAR</name>
<dbReference type="GO" id="GO:0005634">
    <property type="term" value="C:nucleus"/>
    <property type="evidence" value="ECO:0007669"/>
    <property type="project" value="TreeGrafter"/>
</dbReference>
<accession>A0A9P7FYJ2</accession>
<dbReference type="InterPro" id="IPR000014">
    <property type="entry name" value="PAS"/>
</dbReference>
<dbReference type="SMART" id="SM00091">
    <property type="entry name" value="PAS"/>
    <property type="match status" value="3"/>
</dbReference>
<dbReference type="InterPro" id="IPR013655">
    <property type="entry name" value="PAS_fold_3"/>
</dbReference>
<keyword evidence="1" id="KW-0285">Flavoprotein</keyword>
<evidence type="ECO:0000256" key="3">
    <source>
        <dbReference type="ARBA" id="ARBA00022991"/>
    </source>
</evidence>
<evidence type="ECO:0000256" key="2">
    <source>
        <dbReference type="ARBA" id="ARBA00022643"/>
    </source>
</evidence>
<sequence length="1030" mass="111870">MPFGRYLQDSRDGGGGEDVVHFQMPSFMAAPTLAPGGGAEVVPFHSPWIANVGFNAPRPLIAPSPLGLPVYSASGFDLLSILVRVATRPNPQISLGPVDLTCSFVVVDVRRHDSPIVYCSPSFCRLTGYAEHEILGRNCRFLQAPPGPGGATGVVRGEPRHFTSQEAVNALHKACSTDKEVQTSIVNFRRDGTAFINLVSVIPVPGGVSGAKHELGEVAYQIGFQVDLTEQPNVILEKLRDGTYVQPQHPSFVPEPHFPPPKKTITLPQLSMSPILAARLQSKSFLRAFPISSSTTVPQPHSTPQPTNSPLSLLLLEYSPDFIHVVTLKGAFLYVAPAVTRVLGYAPHELVGRSMADLAHPEDVVPLERQLKESSALLPPANSEQATPRPRPIDILFRARTATGVYVWVECRGRLYAEPGKGRKAIILSGRARAMAGRLEWGVIKASAAGGLLGPGKEKTALEFYAQLSGIGHSAGALVHVSPGVKDVLGYTPEELLGQRIGTFLVPEDEEGRKGVEEALEEDRVVHKTPATDGQVKTTNVYARLRNKSGDPVRVLIVFYRTRSAVDGQGLNISRAPLLAQIRLLDTAALTPRKPGIAHPPTANVFAELEVSRGSSWQYELQQLRFANLRLEEEVEALEAELVDFQKQKEAREIRASVDAGDKRGRNNKRKFGDRLTGIGSTAPALSSNAAPPSASIAAPVSSASVPSMGFADIASSGMGLGDIYSDGMGSDSLTSVDAGSETGFSGGLSDTSDSGTSNNFSIALEQYAAASARGLITTTYTTDDGALMPAPAVVPSRHYRSSSRSQHRSSSQQRVQHQVLEYPPQQDHHHTVPAPPPMSMAAPPVPPRIQTPAHSLSRRTSSSQLHASSLYLAQEPQPQPQPQQALYAPVPLTIPVTTTSSSLLGAMGDAPQSQSQQASAIHYQQQPHEQQYQMQQQPMYHEPQQYQQPMPRQYQQPAHQQEHQPHQYQQQQEYQQPMHDPRYQAEQYHQDLQYPTQPQLHSLRAPQPQQLQTLQAPHGHGWGPLRAGR</sequence>
<reference evidence="7" key="2">
    <citation type="submission" date="2021-10" db="EMBL/GenBank/DDBJ databases">
        <title>Phylogenomics reveals ancestral predisposition of the termite-cultivated fungus Termitomyces towards a domesticated lifestyle.</title>
        <authorList>
            <person name="Auxier B."/>
            <person name="Grum-Grzhimaylo A."/>
            <person name="Cardenas M.E."/>
            <person name="Lodge J.D."/>
            <person name="Laessoe T."/>
            <person name="Pedersen O."/>
            <person name="Smith M.E."/>
            <person name="Kuyper T.W."/>
            <person name="Franco-Molano E.A."/>
            <person name="Baroni T.J."/>
            <person name="Aanen D.K."/>
        </authorList>
    </citation>
    <scope>NUCLEOTIDE SEQUENCE</scope>
    <source>
        <strain evidence="7">AP01</strain>
        <tissue evidence="7">Mycelium</tissue>
    </source>
</reference>
<feature type="region of interest" description="Disordered" evidence="5">
    <location>
        <begin position="656"/>
        <end position="697"/>
    </location>
</feature>
<dbReference type="Proteomes" id="UP000775547">
    <property type="component" value="Unassembled WGS sequence"/>
</dbReference>
<feature type="compositionally biased region" description="Basic and acidic residues" evidence="5">
    <location>
        <begin position="656"/>
        <end position="665"/>
    </location>
</feature>
<feature type="compositionally biased region" description="Low complexity" evidence="5">
    <location>
        <begin position="683"/>
        <end position="697"/>
    </location>
</feature>
<evidence type="ECO:0000256" key="4">
    <source>
        <dbReference type="SAM" id="Coils"/>
    </source>
</evidence>
<gene>
    <name evidence="7" type="ORF">DXG03_007693</name>
</gene>
<protein>
    <recommendedName>
        <fullName evidence="6">PAS domain-containing protein</fullName>
    </recommendedName>
</protein>
<feature type="domain" description="PAS" evidence="6">
    <location>
        <begin position="113"/>
        <end position="138"/>
    </location>
</feature>
<keyword evidence="4" id="KW-0175">Coiled coil</keyword>
<feature type="compositionally biased region" description="Pro residues" evidence="5">
    <location>
        <begin position="834"/>
        <end position="850"/>
    </location>
</feature>
<feature type="compositionally biased region" description="Low complexity" evidence="5">
    <location>
        <begin position="911"/>
        <end position="960"/>
    </location>
</feature>
<feature type="compositionally biased region" description="Polar residues" evidence="5">
    <location>
        <begin position="853"/>
        <end position="865"/>
    </location>
</feature>
<dbReference type="InterPro" id="IPR035965">
    <property type="entry name" value="PAS-like_dom_sf"/>
</dbReference>
<evidence type="ECO:0000256" key="5">
    <source>
        <dbReference type="SAM" id="MobiDB-lite"/>
    </source>
</evidence>
<comment type="caution">
    <text evidence="7">The sequence shown here is derived from an EMBL/GenBank/DDBJ whole genome shotgun (WGS) entry which is preliminary data.</text>
</comment>
<feature type="region of interest" description="Disordered" evidence="5">
    <location>
        <begin position="904"/>
        <end position="1030"/>
    </location>
</feature>
<keyword evidence="2" id="KW-0288">FMN</keyword>
<keyword evidence="8" id="KW-1185">Reference proteome</keyword>
<feature type="domain" description="PAS" evidence="6">
    <location>
        <begin position="315"/>
        <end position="374"/>
    </location>
</feature>
<dbReference type="PROSITE" id="PS50112">
    <property type="entry name" value="PAS"/>
    <property type="match status" value="3"/>
</dbReference>
<organism evidence="7 8">
    <name type="scientific">Asterophora parasitica</name>
    <dbReference type="NCBI Taxonomy" id="117018"/>
    <lineage>
        <taxon>Eukaryota</taxon>
        <taxon>Fungi</taxon>
        <taxon>Dikarya</taxon>
        <taxon>Basidiomycota</taxon>
        <taxon>Agaricomycotina</taxon>
        <taxon>Agaricomycetes</taxon>
        <taxon>Agaricomycetidae</taxon>
        <taxon>Agaricales</taxon>
        <taxon>Tricholomatineae</taxon>
        <taxon>Lyophyllaceae</taxon>
        <taxon>Asterophora</taxon>
    </lineage>
</organism>
<dbReference type="SUPFAM" id="SSF55785">
    <property type="entry name" value="PYP-like sensor domain (PAS domain)"/>
    <property type="match status" value="3"/>
</dbReference>
<feature type="compositionally biased region" description="Low complexity" evidence="5">
    <location>
        <begin position="967"/>
        <end position="978"/>
    </location>
</feature>
<evidence type="ECO:0000313" key="8">
    <source>
        <dbReference type="Proteomes" id="UP000775547"/>
    </source>
</evidence>
<keyword evidence="3" id="KW-0157">Chromophore</keyword>
<evidence type="ECO:0000256" key="1">
    <source>
        <dbReference type="ARBA" id="ARBA00022630"/>
    </source>
</evidence>
<dbReference type="Pfam" id="PF08447">
    <property type="entry name" value="PAS_3"/>
    <property type="match status" value="1"/>
</dbReference>
<feature type="compositionally biased region" description="Low complexity" evidence="5">
    <location>
        <begin position="1006"/>
        <end position="1018"/>
    </location>
</feature>
<reference evidence="7" key="1">
    <citation type="submission" date="2020-07" db="EMBL/GenBank/DDBJ databases">
        <authorList>
            <person name="Nieuwenhuis M."/>
            <person name="Van De Peppel L.J.J."/>
        </authorList>
    </citation>
    <scope>NUCLEOTIDE SEQUENCE</scope>
    <source>
        <strain evidence="7">AP01</strain>
        <tissue evidence="7">Mycelium</tissue>
    </source>
</reference>
<evidence type="ECO:0000259" key="6">
    <source>
        <dbReference type="PROSITE" id="PS50112"/>
    </source>
</evidence>
<proteinExistence type="predicted"/>
<evidence type="ECO:0000313" key="7">
    <source>
        <dbReference type="EMBL" id="KAG5640644.1"/>
    </source>
</evidence>
<dbReference type="PANTHER" id="PTHR47429:SF7">
    <property type="entry name" value="GATA-FACTOR"/>
    <property type="match status" value="1"/>
</dbReference>
<dbReference type="OrthoDB" id="447251at2759"/>
<dbReference type="PANTHER" id="PTHR47429">
    <property type="entry name" value="PROTEIN TWIN LOV 1"/>
    <property type="match status" value="1"/>
</dbReference>
<feature type="coiled-coil region" evidence="4">
    <location>
        <begin position="621"/>
        <end position="655"/>
    </location>
</feature>
<feature type="compositionally biased region" description="Low complexity" evidence="5">
    <location>
        <begin position="809"/>
        <end position="819"/>
    </location>
</feature>
<feature type="compositionally biased region" description="Basic residues" evidence="5">
    <location>
        <begin position="798"/>
        <end position="808"/>
    </location>
</feature>
<dbReference type="EMBL" id="JABCKV010000589">
    <property type="protein sequence ID" value="KAG5640644.1"/>
    <property type="molecule type" value="Genomic_DNA"/>
</dbReference>
<dbReference type="Gene3D" id="3.30.450.20">
    <property type="entry name" value="PAS domain"/>
    <property type="match status" value="3"/>
</dbReference>
<dbReference type="CDD" id="cd00130">
    <property type="entry name" value="PAS"/>
    <property type="match status" value="3"/>
</dbReference>
<dbReference type="NCBIfam" id="TIGR00229">
    <property type="entry name" value="sensory_box"/>
    <property type="match status" value="2"/>
</dbReference>
<feature type="domain" description="PAS" evidence="6">
    <location>
        <begin position="476"/>
        <end position="511"/>
    </location>
</feature>
<feature type="region of interest" description="Disordered" evidence="5">
    <location>
        <begin position="796"/>
        <end position="865"/>
    </location>
</feature>
<dbReference type="Pfam" id="PF13426">
    <property type="entry name" value="PAS_9"/>
    <property type="match status" value="2"/>
</dbReference>